<evidence type="ECO:0000313" key="7">
    <source>
        <dbReference type="Proteomes" id="UP001612812"/>
    </source>
</evidence>
<dbReference type="Gene3D" id="3.40.190.10">
    <property type="entry name" value="Periplasmic binding protein-like II"/>
    <property type="match status" value="2"/>
</dbReference>
<protein>
    <submittedName>
        <fullName evidence="6">LysR family transcriptional regulator</fullName>
    </submittedName>
</protein>
<dbReference type="InterPro" id="IPR005119">
    <property type="entry name" value="LysR_subst-bd"/>
</dbReference>
<evidence type="ECO:0000259" key="5">
    <source>
        <dbReference type="PROSITE" id="PS50931"/>
    </source>
</evidence>
<proteinExistence type="inferred from homology"/>
<name>A0ABW7ZJB0_9ACTN</name>
<dbReference type="SUPFAM" id="SSF53850">
    <property type="entry name" value="Periplasmic binding protein-like II"/>
    <property type="match status" value="1"/>
</dbReference>
<reference evidence="6 7" key="1">
    <citation type="submission" date="2024-10" db="EMBL/GenBank/DDBJ databases">
        <title>The Natural Products Discovery Center: Release of the First 8490 Sequenced Strains for Exploring Actinobacteria Biosynthetic Diversity.</title>
        <authorList>
            <person name="Kalkreuter E."/>
            <person name="Kautsar S.A."/>
            <person name="Yang D."/>
            <person name="Bader C.D."/>
            <person name="Teijaro C.N."/>
            <person name="Fluegel L."/>
            <person name="Davis C.M."/>
            <person name="Simpson J.R."/>
            <person name="Lauterbach L."/>
            <person name="Steele A.D."/>
            <person name="Gui C."/>
            <person name="Meng S."/>
            <person name="Li G."/>
            <person name="Viehrig K."/>
            <person name="Ye F."/>
            <person name="Su P."/>
            <person name="Kiefer A.F."/>
            <person name="Nichols A."/>
            <person name="Cepeda A.J."/>
            <person name="Yan W."/>
            <person name="Fan B."/>
            <person name="Jiang Y."/>
            <person name="Adhikari A."/>
            <person name="Zheng C.-J."/>
            <person name="Schuster L."/>
            <person name="Cowan T.M."/>
            <person name="Smanski M.J."/>
            <person name="Chevrette M.G."/>
            <person name="De Carvalho L.P.S."/>
            <person name="Shen B."/>
        </authorList>
    </citation>
    <scope>NUCLEOTIDE SEQUENCE [LARGE SCALE GENOMIC DNA]</scope>
    <source>
        <strain evidence="6 7">NPDC049845</strain>
    </source>
</reference>
<accession>A0ABW7ZJB0</accession>
<evidence type="ECO:0000256" key="2">
    <source>
        <dbReference type="ARBA" id="ARBA00023015"/>
    </source>
</evidence>
<dbReference type="EMBL" id="JBITLE010000003">
    <property type="protein sequence ID" value="MFI7262940.1"/>
    <property type="molecule type" value="Genomic_DNA"/>
</dbReference>
<sequence>MTGPAADAAQPPGLHTVDWRDLTAFRIVAEELSFARAGRRLSLSGPAVSRRVRRLEQRCRVELLHRTTRYRSLTLPGHRLLEAVHRIDDHWWQLLRVTTAPVRSRNPQPALASIPTDLRLTTYTYAFGRLLRALSARWPATTVRTVPFDYDGSVRDLLADRVRFVIGYELPHAPIPELDHVEHQTLLREPVWVAMGADHRLAGTPDDALDLAGLRDEAWITHPEPRLRELLEQTCRDAGFTPRVRHVTADISAMRSLTASGAAITLAAPTVPPRGEIVVRPFVGMPVRRLYLAWNGAHVGPRTAGAFHDFFCDFYRREVEESAPDYWRYIRRRRAAFPTVSGEPGTPDSPSVRSRDEHIWRAGVTDTALFGAVAQTLSFARAAALTGVSGPTLSRRVARLERQLDTRLLQRSTHGMALTSSGHDVLAVSERIRGEWARAWATIATG</sequence>
<comment type="similarity">
    <text evidence="1">Belongs to the LysR transcriptional regulatory family.</text>
</comment>
<feature type="domain" description="HTH lysR-type" evidence="5">
    <location>
        <begin position="372"/>
        <end position="419"/>
    </location>
</feature>
<dbReference type="InterPro" id="IPR036388">
    <property type="entry name" value="WH-like_DNA-bd_sf"/>
</dbReference>
<dbReference type="PANTHER" id="PTHR30346:SF0">
    <property type="entry name" value="HCA OPERON TRANSCRIPTIONAL ACTIVATOR HCAR"/>
    <property type="match status" value="1"/>
</dbReference>
<keyword evidence="4" id="KW-0804">Transcription</keyword>
<dbReference type="InterPro" id="IPR000847">
    <property type="entry name" value="LysR_HTH_N"/>
</dbReference>
<dbReference type="Proteomes" id="UP001612812">
    <property type="component" value="Unassembled WGS sequence"/>
</dbReference>
<evidence type="ECO:0000256" key="3">
    <source>
        <dbReference type="ARBA" id="ARBA00023125"/>
    </source>
</evidence>
<evidence type="ECO:0000256" key="4">
    <source>
        <dbReference type="ARBA" id="ARBA00023163"/>
    </source>
</evidence>
<dbReference type="Pfam" id="PF03466">
    <property type="entry name" value="LysR_substrate"/>
    <property type="match status" value="1"/>
</dbReference>
<evidence type="ECO:0000256" key="1">
    <source>
        <dbReference type="ARBA" id="ARBA00009437"/>
    </source>
</evidence>
<dbReference type="Gene3D" id="1.10.10.10">
    <property type="entry name" value="Winged helix-like DNA-binding domain superfamily/Winged helix DNA-binding domain"/>
    <property type="match status" value="2"/>
</dbReference>
<keyword evidence="3" id="KW-0238">DNA-binding</keyword>
<dbReference type="SUPFAM" id="SSF46785">
    <property type="entry name" value="Winged helix' DNA-binding domain"/>
    <property type="match status" value="2"/>
</dbReference>
<gene>
    <name evidence="6" type="ORF">ACIBP4_11630</name>
</gene>
<dbReference type="RefSeq" id="WP_396768862.1">
    <property type="nucleotide sequence ID" value="NZ_JBITLA010000003.1"/>
</dbReference>
<feature type="domain" description="HTH lysR-type" evidence="5">
    <location>
        <begin position="17"/>
        <end position="74"/>
    </location>
</feature>
<keyword evidence="7" id="KW-1185">Reference proteome</keyword>
<dbReference type="PANTHER" id="PTHR30346">
    <property type="entry name" value="TRANSCRIPTIONAL DUAL REGULATOR HCAR-RELATED"/>
    <property type="match status" value="1"/>
</dbReference>
<dbReference type="PROSITE" id="PS50931">
    <property type="entry name" value="HTH_LYSR"/>
    <property type="match status" value="2"/>
</dbReference>
<dbReference type="Pfam" id="PF00126">
    <property type="entry name" value="HTH_1"/>
    <property type="match status" value="2"/>
</dbReference>
<comment type="caution">
    <text evidence="6">The sequence shown here is derived from an EMBL/GenBank/DDBJ whole genome shotgun (WGS) entry which is preliminary data.</text>
</comment>
<keyword evidence="2" id="KW-0805">Transcription regulation</keyword>
<dbReference type="InterPro" id="IPR036390">
    <property type="entry name" value="WH_DNA-bd_sf"/>
</dbReference>
<evidence type="ECO:0000313" key="6">
    <source>
        <dbReference type="EMBL" id="MFI7262940.1"/>
    </source>
</evidence>
<organism evidence="6 7">
    <name type="scientific">Micromonospora maritima</name>
    <dbReference type="NCBI Taxonomy" id="986711"/>
    <lineage>
        <taxon>Bacteria</taxon>
        <taxon>Bacillati</taxon>
        <taxon>Actinomycetota</taxon>
        <taxon>Actinomycetes</taxon>
        <taxon>Micromonosporales</taxon>
        <taxon>Micromonosporaceae</taxon>
        <taxon>Micromonospora</taxon>
    </lineage>
</organism>